<dbReference type="Proteomes" id="UP000510682">
    <property type="component" value="Chromosome"/>
</dbReference>
<sequence>MGSVFDAIMEGGFRGGIEDSQTQLRPEKSRQPVRYDSCVTETHPLSKTAQQARGFVVFRYE</sequence>
<organism evidence="2 3">
    <name type="scientific">Mycobacterium vicinigordonae</name>
    <dbReference type="NCBI Taxonomy" id="1719132"/>
    <lineage>
        <taxon>Bacteria</taxon>
        <taxon>Bacillati</taxon>
        <taxon>Actinomycetota</taxon>
        <taxon>Actinomycetes</taxon>
        <taxon>Mycobacteriales</taxon>
        <taxon>Mycobacteriaceae</taxon>
        <taxon>Mycobacterium</taxon>
    </lineage>
</organism>
<evidence type="ECO:0000313" key="3">
    <source>
        <dbReference type="Proteomes" id="UP000510682"/>
    </source>
</evidence>
<dbReference type="KEGG" id="mgor:H0P51_20615"/>
<proteinExistence type="predicted"/>
<dbReference type="AlphaFoldDB" id="A0A7D6HZ30"/>
<evidence type="ECO:0000313" key="2">
    <source>
        <dbReference type="EMBL" id="QLL06154.1"/>
    </source>
</evidence>
<keyword evidence="3" id="KW-1185">Reference proteome</keyword>
<reference evidence="2" key="1">
    <citation type="submission" date="2020-07" db="EMBL/GenBank/DDBJ databases">
        <title>Description of Mycobacterium gordonae subsp. intergordonae subsp.nov. and Mycobacterium gordonae subsp. gordonae subsp. nov.</title>
        <authorList>
            <person name="Huang H."/>
        </authorList>
    </citation>
    <scope>NUCLEOTIDE SEQUENCE [LARGE SCALE GENOMIC DNA]</scope>
    <source>
        <strain evidence="2">24T</strain>
    </source>
</reference>
<accession>A0A7D6HZ30</accession>
<protein>
    <submittedName>
        <fullName evidence="2">Uncharacterized protein</fullName>
    </submittedName>
</protein>
<reference evidence="2" key="2">
    <citation type="submission" date="2020-07" db="EMBL/GenBank/DDBJ databases">
        <authorList>
            <person name="Yu X."/>
        </authorList>
    </citation>
    <scope>NUCLEOTIDE SEQUENCE [LARGE SCALE GENOMIC DNA]</scope>
    <source>
        <strain evidence="2">24T</strain>
    </source>
</reference>
<evidence type="ECO:0000256" key="1">
    <source>
        <dbReference type="SAM" id="MobiDB-lite"/>
    </source>
</evidence>
<gene>
    <name evidence="2" type="ORF">H0P51_20615</name>
</gene>
<name>A0A7D6HZ30_9MYCO</name>
<dbReference type="RefSeq" id="WP_180914736.1">
    <property type="nucleotide sequence ID" value="NZ_CP059165.1"/>
</dbReference>
<feature type="region of interest" description="Disordered" evidence="1">
    <location>
        <begin position="14"/>
        <end position="33"/>
    </location>
</feature>
<dbReference type="EMBL" id="CP059165">
    <property type="protein sequence ID" value="QLL06154.1"/>
    <property type="molecule type" value="Genomic_DNA"/>
</dbReference>